<proteinExistence type="predicted"/>
<feature type="domain" description="eCIS core" evidence="8">
    <location>
        <begin position="44"/>
        <end position="111"/>
    </location>
</feature>
<protein>
    <recommendedName>
        <fullName evidence="11">L,D-transpeptidase-like protein</fullName>
    </recommendedName>
</protein>
<dbReference type="InterPro" id="IPR025295">
    <property type="entry name" value="eCIS_core_dom"/>
</dbReference>
<comment type="caution">
    <text evidence="9">The sequence shown here is derived from an EMBL/GenBank/DDBJ whole genome shotgun (WGS) entry which is preliminary data.</text>
</comment>
<evidence type="ECO:0000259" key="8">
    <source>
        <dbReference type="Pfam" id="PF13699"/>
    </source>
</evidence>
<keyword evidence="2" id="KW-0808">Transferase</keyword>
<evidence type="ECO:0000256" key="1">
    <source>
        <dbReference type="ARBA" id="ARBA00004752"/>
    </source>
</evidence>
<evidence type="ECO:0008006" key="11">
    <source>
        <dbReference type="Google" id="ProtNLM"/>
    </source>
</evidence>
<reference evidence="9 10" key="1">
    <citation type="submission" date="2023-07" db="EMBL/GenBank/DDBJ databases">
        <title>Sorghum-associated microbial communities from plants grown in Nebraska, USA.</title>
        <authorList>
            <person name="Schachtman D."/>
        </authorList>
    </citation>
    <scope>NUCLEOTIDE SEQUENCE [LARGE SCALE GENOMIC DNA]</scope>
    <source>
        <strain evidence="9 10">DS994</strain>
    </source>
</reference>
<evidence type="ECO:0000313" key="10">
    <source>
        <dbReference type="Proteomes" id="UP001226389"/>
    </source>
</evidence>
<evidence type="ECO:0000256" key="3">
    <source>
        <dbReference type="ARBA" id="ARBA00022960"/>
    </source>
</evidence>
<keyword evidence="4" id="KW-0573">Peptidoglycan synthesis</keyword>
<keyword evidence="5" id="KW-0961">Cell wall biogenesis/degradation</keyword>
<accession>A0ABT9UMH1</accession>
<feature type="domain" description="L,D-TPase catalytic" evidence="7">
    <location>
        <begin position="196"/>
        <end position="292"/>
    </location>
</feature>
<evidence type="ECO:0000256" key="6">
    <source>
        <dbReference type="SAM" id="MobiDB-lite"/>
    </source>
</evidence>
<dbReference type="RefSeq" id="WP_307493159.1">
    <property type="nucleotide sequence ID" value="NZ_JAUSSY010000020.1"/>
</dbReference>
<dbReference type="Proteomes" id="UP001226389">
    <property type="component" value="Unassembled WGS sequence"/>
</dbReference>
<organism evidence="9 10">
    <name type="scientific">Pseudarthrobacter defluvii</name>
    <dbReference type="NCBI Taxonomy" id="410837"/>
    <lineage>
        <taxon>Bacteria</taxon>
        <taxon>Bacillati</taxon>
        <taxon>Actinomycetota</taxon>
        <taxon>Actinomycetes</taxon>
        <taxon>Micrococcales</taxon>
        <taxon>Micrococcaceae</taxon>
        <taxon>Pseudarthrobacter</taxon>
    </lineage>
</organism>
<evidence type="ECO:0000256" key="2">
    <source>
        <dbReference type="ARBA" id="ARBA00022679"/>
    </source>
</evidence>
<evidence type="ECO:0000313" key="9">
    <source>
        <dbReference type="EMBL" id="MDQ0120853.1"/>
    </source>
</evidence>
<dbReference type="Pfam" id="PF03734">
    <property type="entry name" value="YkuD"/>
    <property type="match status" value="1"/>
</dbReference>
<feature type="region of interest" description="Disordered" evidence="6">
    <location>
        <begin position="1"/>
        <end position="47"/>
    </location>
</feature>
<dbReference type="SUPFAM" id="SSF141523">
    <property type="entry name" value="L,D-transpeptidase catalytic domain-like"/>
    <property type="match status" value="1"/>
</dbReference>
<dbReference type="CDD" id="cd16913">
    <property type="entry name" value="YkuD_like"/>
    <property type="match status" value="1"/>
</dbReference>
<gene>
    <name evidence="9" type="ORF">J2T22_004063</name>
</gene>
<evidence type="ECO:0000256" key="4">
    <source>
        <dbReference type="ARBA" id="ARBA00022984"/>
    </source>
</evidence>
<keyword evidence="10" id="KW-1185">Reference proteome</keyword>
<dbReference type="InterPro" id="IPR005490">
    <property type="entry name" value="LD_TPept_cat_dom"/>
</dbReference>
<dbReference type="Pfam" id="PF13699">
    <property type="entry name" value="eCIS_core"/>
    <property type="match status" value="1"/>
</dbReference>
<sequence>MHVDGGGQLARSIASISDRGRGVAPESVTDALREPGRPLASADPSGLEARFGTDLSSVRVHDGTRAARSASDVHAAAYSVGSHVVFGRGSYEPSSPRARHLLAHELAHVVSSWSRPDAGVVVNRYRSKDSFAFGERNTKSLVEESFDTKKDKEKKPWIELVEVMFTGTQLDAEGNVFSTGTAKVSYHANPVALAGFTFSISGGSGHTKTDAGSCTVHRIEGFGYSSGSASGTPGVDFKWSDREGPTKRYTKQDSTGFRAANMSFAVFYNAGEALHAGPLESTSHGCVHVDWNNEDTIKQLNYHSVIGLTKVKVTYKGP</sequence>
<keyword evidence="3" id="KW-0133">Cell shape</keyword>
<comment type="pathway">
    <text evidence="1">Cell wall biogenesis; peptidoglycan biosynthesis.</text>
</comment>
<dbReference type="InterPro" id="IPR038063">
    <property type="entry name" value="Transpep_catalytic_dom"/>
</dbReference>
<dbReference type="Gene3D" id="2.40.440.10">
    <property type="entry name" value="L,D-transpeptidase catalytic domain-like"/>
    <property type="match status" value="1"/>
</dbReference>
<name>A0ABT9UMH1_9MICC</name>
<dbReference type="EMBL" id="JAUSSY010000020">
    <property type="protein sequence ID" value="MDQ0120853.1"/>
    <property type="molecule type" value="Genomic_DNA"/>
</dbReference>
<evidence type="ECO:0000256" key="5">
    <source>
        <dbReference type="ARBA" id="ARBA00023316"/>
    </source>
</evidence>
<evidence type="ECO:0000259" key="7">
    <source>
        <dbReference type="Pfam" id="PF03734"/>
    </source>
</evidence>